<dbReference type="EMBL" id="JBHTIF010000001">
    <property type="protein sequence ID" value="MFD0725007.1"/>
    <property type="molecule type" value="Genomic_DNA"/>
</dbReference>
<feature type="domain" description="DUF2007" evidence="3">
    <location>
        <begin position="1"/>
        <end position="67"/>
    </location>
</feature>
<comment type="caution">
    <text evidence="4">The sequence shown here is derived from an EMBL/GenBank/DDBJ whole genome shotgun (WGS) entry which is preliminary data.</text>
</comment>
<sequence length="128" mass="13655">MQIVYRAANLSDAHLIRQMMEAEGIPAFVQGEFLQGAVGELPANTEVLVRVPDAHVAAARLVVDDWESSEPVGFEDDDLDGEDLDATGAGEPTSVQTQAIAVRRLLLFVAILVVGVIGYALLLRRAAG</sequence>
<keyword evidence="2" id="KW-1133">Transmembrane helix</keyword>
<keyword evidence="2" id="KW-0812">Transmembrane</keyword>
<evidence type="ECO:0000313" key="4">
    <source>
        <dbReference type="EMBL" id="MFD0725007.1"/>
    </source>
</evidence>
<feature type="region of interest" description="Disordered" evidence="1">
    <location>
        <begin position="68"/>
        <end position="90"/>
    </location>
</feature>
<protein>
    <submittedName>
        <fullName evidence="4">DUF2007 domain-containing protein</fullName>
    </submittedName>
</protein>
<dbReference type="InterPro" id="IPR018551">
    <property type="entry name" value="DUF2007"/>
</dbReference>
<evidence type="ECO:0000256" key="2">
    <source>
        <dbReference type="SAM" id="Phobius"/>
    </source>
</evidence>
<dbReference type="RefSeq" id="WP_386822633.1">
    <property type="nucleotide sequence ID" value="NZ_JBHTIF010000001.1"/>
</dbReference>
<organism evidence="4 5">
    <name type="scientific">Lysobacter brunescens</name>
    <dbReference type="NCBI Taxonomy" id="262323"/>
    <lineage>
        <taxon>Bacteria</taxon>
        <taxon>Pseudomonadati</taxon>
        <taxon>Pseudomonadota</taxon>
        <taxon>Gammaproteobacteria</taxon>
        <taxon>Lysobacterales</taxon>
        <taxon>Lysobacteraceae</taxon>
        <taxon>Lysobacter</taxon>
    </lineage>
</organism>
<feature type="transmembrane region" description="Helical" evidence="2">
    <location>
        <begin position="105"/>
        <end position="123"/>
    </location>
</feature>
<name>A0ABW2YBF4_9GAMM</name>
<keyword evidence="2" id="KW-0472">Membrane</keyword>
<proteinExistence type="predicted"/>
<dbReference type="Pfam" id="PF09413">
    <property type="entry name" value="DUF2007"/>
    <property type="match status" value="1"/>
</dbReference>
<feature type="compositionally biased region" description="Acidic residues" evidence="1">
    <location>
        <begin position="68"/>
        <end position="85"/>
    </location>
</feature>
<keyword evidence="5" id="KW-1185">Reference proteome</keyword>
<evidence type="ECO:0000259" key="3">
    <source>
        <dbReference type="Pfam" id="PF09413"/>
    </source>
</evidence>
<evidence type="ECO:0000313" key="5">
    <source>
        <dbReference type="Proteomes" id="UP001597110"/>
    </source>
</evidence>
<accession>A0ABW2YBF4</accession>
<evidence type="ECO:0000256" key="1">
    <source>
        <dbReference type="SAM" id="MobiDB-lite"/>
    </source>
</evidence>
<dbReference type="Gene3D" id="3.30.70.790">
    <property type="entry name" value="UreE, C-terminal domain"/>
    <property type="match status" value="1"/>
</dbReference>
<gene>
    <name evidence="4" type="ORF">ACFQ0E_05270</name>
</gene>
<reference evidence="5" key="1">
    <citation type="journal article" date="2019" name="Int. J. Syst. Evol. Microbiol.">
        <title>The Global Catalogue of Microorganisms (GCM) 10K type strain sequencing project: providing services to taxonomists for standard genome sequencing and annotation.</title>
        <authorList>
            <consortium name="The Broad Institute Genomics Platform"/>
            <consortium name="The Broad Institute Genome Sequencing Center for Infectious Disease"/>
            <person name="Wu L."/>
            <person name="Ma J."/>
        </authorList>
    </citation>
    <scope>NUCLEOTIDE SEQUENCE [LARGE SCALE GENOMIC DNA]</scope>
    <source>
        <strain evidence="5">CCUG 55585</strain>
    </source>
</reference>
<dbReference type="Proteomes" id="UP001597110">
    <property type="component" value="Unassembled WGS sequence"/>
</dbReference>